<feature type="transmembrane region" description="Helical" evidence="7">
    <location>
        <begin position="127"/>
        <end position="151"/>
    </location>
</feature>
<feature type="transmembrane region" description="Helical" evidence="7">
    <location>
        <begin position="21"/>
        <end position="40"/>
    </location>
</feature>
<sequence length="335" mass="34903">MTPRRRGLTSDVRSRITSTHIFVTVVVAAALLAIPSADLLNSSARLQTAATIFAGVVIQAIPFLVLGTVVSGAIAAWVTPAMVRRVLPARPSLAIAVAGASGAVMPGCECGSVPIARRLLDRGVPSGAALAFLLSAPAINPIVLVSTAVAFPGEPAMVLARFCGSFATAMIMGGLWSRYGDPAWITQRLNGFDTEQSGSKRTVFAESARHDLLQSAAYLTFGALFVAVLNVIVPQSFFDHLAGQVVLSIVVMAILAVVLSVCSEADAFVAASFSTMPAIAKLVFMVVGPAIDLKLFAMQTGTFGREFAIRFAPVTLVVATLCAGFTGLLILGWPK</sequence>
<dbReference type="PANTHER" id="PTHR34184">
    <property type="entry name" value="UPF0718 PROTEIN YCGR"/>
    <property type="match status" value="1"/>
</dbReference>
<dbReference type="InterPro" id="IPR052923">
    <property type="entry name" value="UPF0718"/>
</dbReference>
<keyword evidence="4 7" id="KW-0812">Transmembrane</keyword>
<keyword evidence="5 7" id="KW-1133">Transmembrane helix</keyword>
<dbReference type="PANTHER" id="PTHR34184:SF4">
    <property type="entry name" value="UPF0718 PROTEIN YCGR"/>
    <property type="match status" value="1"/>
</dbReference>
<feature type="transmembrane region" description="Helical" evidence="7">
    <location>
        <begin position="216"/>
        <end position="235"/>
    </location>
</feature>
<gene>
    <name evidence="8" type="ORF">DFR67_12840</name>
</gene>
<keyword evidence="6 7" id="KW-0472">Membrane</keyword>
<feature type="transmembrane region" description="Helical" evidence="7">
    <location>
        <begin position="157"/>
        <end position="176"/>
    </location>
</feature>
<feature type="transmembrane region" description="Helical" evidence="7">
    <location>
        <begin position="311"/>
        <end position="333"/>
    </location>
</feature>
<comment type="similarity">
    <text evidence="2">Belongs to the UPF0718 family.</text>
</comment>
<dbReference type="InterPro" id="IPR005524">
    <property type="entry name" value="DUF318"/>
</dbReference>
<dbReference type="GO" id="GO:0005886">
    <property type="term" value="C:plasma membrane"/>
    <property type="evidence" value="ECO:0007669"/>
    <property type="project" value="UniProtKB-SubCell"/>
</dbReference>
<evidence type="ECO:0000313" key="8">
    <source>
        <dbReference type="EMBL" id="PYE11914.1"/>
    </source>
</evidence>
<evidence type="ECO:0000256" key="4">
    <source>
        <dbReference type="ARBA" id="ARBA00022692"/>
    </source>
</evidence>
<evidence type="ECO:0000256" key="2">
    <source>
        <dbReference type="ARBA" id="ARBA00006386"/>
    </source>
</evidence>
<name>A0A318RBF6_WILLI</name>
<dbReference type="EMBL" id="QJSP01000028">
    <property type="protein sequence ID" value="PYE11914.1"/>
    <property type="molecule type" value="Genomic_DNA"/>
</dbReference>
<keyword evidence="3" id="KW-1003">Cell membrane</keyword>
<feature type="transmembrane region" description="Helical" evidence="7">
    <location>
        <begin position="241"/>
        <end position="261"/>
    </location>
</feature>
<evidence type="ECO:0000313" key="9">
    <source>
        <dbReference type="Proteomes" id="UP000247591"/>
    </source>
</evidence>
<accession>A0A318RBF6</accession>
<protein>
    <recommendedName>
        <fullName evidence="10">Permease</fullName>
    </recommendedName>
</protein>
<evidence type="ECO:0000256" key="5">
    <source>
        <dbReference type="ARBA" id="ARBA00022989"/>
    </source>
</evidence>
<evidence type="ECO:0008006" key="10">
    <source>
        <dbReference type="Google" id="ProtNLM"/>
    </source>
</evidence>
<keyword evidence="9" id="KW-1185">Reference proteome</keyword>
<proteinExistence type="inferred from homology"/>
<reference evidence="8 9" key="1">
    <citation type="submission" date="2018-06" db="EMBL/GenBank/DDBJ databases">
        <title>Genomic Encyclopedia of Type Strains, Phase IV (KMG-IV): sequencing the most valuable type-strain genomes for metagenomic binning, comparative biology and taxonomic classification.</title>
        <authorList>
            <person name="Goeker M."/>
        </authorList>
    </citation>
    <scope>NUCLEOTIDE SEQUENCE [LARGE SCALE GENOMIC DNA]</scope>
    <source>
        <strain evidence="8 9">DSM 45521</strain>
    </source>
</reference>
<feature type="transmembrane region" description="Helical" evidence="7">
    <location>
        <begin position="268"/>
        <end position="291"/>
    </location>
</feature>
<evidence type="ECO:0000256" key="3">
    <source>
        <dbReference type="ARBA" id="ARBA00022475"/>
    </source>
</evidence>
<dbReference type="Proteomes" id="UP000247591">
    <property type="component" value="Unassembled WGS sequence"/>
</dbReference>
<comment type="caution">
    <text evidence="8">The sequence shown here is derived from an EMBL/GenBank/DDBJ whole genome shotgun (WGS) entry which is preliminary data.</text>
</comment>
<organism evidence="8 9">
    <name type="scientific">Williamsia limnetica</name>
    <dbReference type="NCBI Taxonomy" id="882452"/>
    <lineage>
        <taxon>Bacteria</taxon>
        <taxon>Bacillati</taxon>
        <taxon>Actinomycetota</taxon>
        <taxon>Actinomycetes</taxon>
        <taxon>Mycobacteriales</taxon>
        <taxon>Nocardiaceae</taxon>
        <taxon>Williamsia</taxon>
    </lineage>
</organism>
<comment type="subcellular location">
    <subcellularLocation>
        <location evidence="1">Cell membrane</location>
        <topology evidence="1">Multi-pass membrane protein</topology>
    </subcellularLocation>
</comment>
<evidence type="ECO:0000256" key="1">
    <source>
        <dbReference type="ARBA" id="ARBA00004651"/>
    </source>
</evidence>
<dbReference type="RefSeq" id="WP_110472892.1">
    <property type="nucleotide sequence ID" value="NZ_QJSP01000028.1"/>
</dbReference>
<evidence type="ECO:0000256" key="7">
    <source>
        <dbReference type="SAM" id="Phobius"/>
    </source>
</evidence>
<evidence type="ECO:0000256" key="6">
    <source>
        <dbReference type="ARBA" id="ARBA00023136"/>
    </source>
</evidence>
<dbReference type="OrthoDB" id="9810876at2"/>
<dbReference type="AlphaFoldDB" id="A0A318RBF6"/>
<dbReference type="Pfam" id="PF03773">
    <property type="entry name" value="ArsP_1"/>
    <property type="match status" value="1"/>
</dbReference>
<feature type="transmembrane region" description="Helical" evidence="7">
    <location>
        <begin position="52"/>
        <end position="78"/>
    </location>
</feature>